<organism evidence="1 2">
    <name type="scientific">Aegilops tauschii subsp. strangulata</name>
    <name type="common">Goatgrass</name>
    <dbReference type="NCBI Taxonomy" id="200361"/>
    <lineage>
        <taxon>Eukaryota</taxon>
        <taxon>Viridiplantae</taxon>
        <taxon>Streptophyta</taxon>
        <taxon>Embryophyta</taxon>
        <taxon>Tracheophyta</taxon>
        <taxon>Spermatophyta</taxon>
        <taxon>Magnoliopsida</taxon>
        <taxon>Liliopsida</taxon>
        <taxon>Poales</taxon>
        <taxon>Poaceae</taxon>
        <taxon>BOP clade</taxon>
        <taxon>Pooideae</taxon>
        <taxon>Triticodae</taxon>
        <taxon>Triticeae</taxon>
        <taxon>Triticinae</taxon>
        <taxon>Aegilops</taxon>
    </lineage>
</organism>
<dbReference type="AlphaFoldDB" id="A0A453FXR4"/>
<dbReference type="EnsemblPlants" id="AET3Gv20819600.16">
    <property type="protein sequence ID" value="AET3Gv20819600.16"/>
    <property type="gene ID" value="AET3Gv20819600"/>
</dbReference>
<reference evidence="1" key="5">
    <citation type="journal article" date="2021" name="G3 (Bethesda)">
        <title>Aegilops tauschii genome assembly Aet v5.0 features greater sequence contiguity and improved annotation.</title>
        <authorList>
            <person name="Wang L."/>
            <person name="Zhu T."/>
            <person name="Rodriguez J.C."/>
            <person name="Deal K.R."/>
            <person name="Dubcovsky J."/>
            <person name="McGuire P.E."/>
            <person name="Lux T."/>
            <person name="Spannagl M."/>
            <person name="Mayer K.F.X."/>
            <person name="Baldrich P."/>
            <person name="Meyers B.C."/>
            <person name="Huo N."/>
            <person name="Gu Y.Q."/>
            <person name="Zhou H."/>
            <person name="Devos K.M."/>
            <person name="Bennetzen J.L."/>
            <person name="Unver T."/>
            <person name="Budak H."/>
            <person name="Gulick P.J."/>
            <person name="Galiba G."/>
            <person name="Kalapos B."/>
            <person name="Nelson D.R."/>
            <person name="Li P."/>
            <person name="You F.M."/>
            <person name="Luo M.C."/>
            <person name="Dvorak J."/>
        </authorList>
    </citation>
    <scope>NUCLEOTIDE SEQUENCE [LARGE SCALE GENOMIC DNA]</scope>
    <source>
        <strain evidence="1">cv. AL8/78</strain>
    </source>
</reference>
<protein>
    <submittedName>
        <fullName evidence="1">Uncharacterized protein</fullName>
    </submittedName>
</protein>
<dbReference type="Gramene" id="AET3Gv20819600.16">
    <property type="protein sequence ID" value="AET3Gv20819600.16"/>
    <property type="gene ID" value="AET3Gv20819600"/>
</dbReference>
<keyword evidence="2" id="KW-1185">Reference proteome</keyword>
<reference evidence="1" key="4">
    <citation type="submission" date="2019-03" db="UniProtKB">
        <authorList>
            <consortium name="EnsemblPlants"/>
        </authorList>
    </citation>
    <scope>IDENTIFICATION</scope>
</reference>
<dbReference type="Proteomes" id="UP000015105">
    <property type="component" value="Chromosome 3D"/>
</dbReference>
<evidence type="ECO:0000313" key="2">
    <source>
        <dbReference type="Proteomes" id="UP000015105"/>
    </source>
</evidence>
<reference evidence="2" key="1">
    <citation type="journal article" date="2014" name="Science">
        <title>Ancient hybridizations among the ancestral genomes of bread wheat.</title>
        <authorList>
            <consortium name="International Wheat Genome Sequencing Consortium,"/>
            <person name="Marcussen T."/>
            <person name="Sandve S.R."/>
            <person name="Heier L."/>
            <person name="Spannagl M."/>
            <person name="Pfeifer M."/>
            <person name="Jakobsen K.S."/>
            <person name="Wulff B.B."/>
            <person name="Steuernagel B."/>
            <person name="Mayer K.F."/>
            <person name="Olsen O.A."/>
        </authorList>
    </citation>
    <scope>NUCLEOTIDE SEQUENCE [LARGE SCALE GENOMIC DNA]</scope>
    <source>
        <strain evidence="2">cv. AL8/78</strain>
    </source>
</reference>
<name>A0A453FXR4_AEGTS</name>
<sequence length="60" mass="6515">CTSQVWGMRARRPNAPALAQSVASSLILSSSVAIEGLALSKTQSFRCFHSIQGMSRRHLI</sequence>
<reference evidence="2" key="2">
    <citation type="journal article" date="2017" name="Nat. Plants">
        <title>The Aegilops tauschii genome reveals multiple impacts of transposons.</title>
        <authorList>
            <person name="Zhao G."/>
            <person name="Zou C."/>
            <person name="Li K."/>
            <person name="Wang K."/>
            <person name="Li T."/>
            <person name="Gao L."/>
            <person name="Zhang X."/>
            <person name="Wang H."/>
            <person name="Yang Z."/>
            <person name="Liu X."/>
            <person name="Jiang W."/>
            <person name="Mao L."/>
            <person name="Kong X."/>
            <person name="Jiao Y."/>
            <person name="Jia J."/>
        </authorList>
    </citation>
    <scope>NUCLEOTIDE SEQUENCE [LARGE SCALE GENOMIC DNA]</scope>
    <source>
        <strain evidence="2">cv. AL8/78</strain>
    </source>
</reference>
<accession>A0A453FXR4</accession>
<reference evidence="1" key="3">
    <citation type="journal article" date="2017" name="Nature">
        <title>Genome sequence of the progenitor of the wheat D genome Aegilops tauschii.</title>
        <authorList>
            <person name="Luo M.C."/>
            <person name="Gu Y.Q."/>
            <person name="Puiu D."/>
            <person name="Wang H."/>
            <person name="Twardziok S.O."/>
            <person name="Deal K.R."/>
            <person name="Huo N."/>
            <person name="Zhu T."/>
            <person name="Wang L."/>
            <person name="Wang Y."/>
            <person name="McGuire P.E."/>
            <person name="Liu S."/>
            <person name="Long H."/>
            <person name="Ramasamy R.K."/>
            <person name="Rodriguez J.C."/>
            <person name="Van S.L."/>
            <person name="Yuan L."/>
            <person name="Wang Z."/>
            <person name="Xia Z."/>
            <person name="Xiao L."/>
            <person name="Anderson O.D."/>
            <person name="Ouyang S."/>
            <person name="Liang Y."/>
            <person name="Zimin A.V."/>
            <person name="Pertea G."/>
            <person name="Qi P."/>
            <person name="Bennetzen J.L."/>
            <person name="Dai X."/>
            <person name="Dawson M.W."/>
            <person name="Muller H.G."/>
            <person name="Kugler K."/>
            <person name="Rivarola-Duarte L."/>
            <person name="Spannagl M."/>
            <person name="Mayer K.F.X."/>
            <person name="Lu F.H."/>
            <person name="Bevan M.W."/>
            <person name="Leroy P."/>
            <person name="Li P."/>
            <person name="You F.M."/>
            <person name="Sun Q."/>
            <person name="Liu Z."/>
            <person name="Lyons E."/>
            <person name="Wicker T."/>
            <person name="Salzberg S.L."/>
            <person name="Devos K.M."/>
            <person name="Dvorak J."/>
        </authorList>
    </citation>
    <scope>NUCLEOTIDE SEQUENCE [LARGE SCALE GENOMIC DNA]</scope>
    <source>
        <strain evidence="1">cv. AL8/78</strain>
    </source>
</reference>
<proteinExistence type="predicted"/>
<evidence type="ECO:0000313" key="1">
    <source>
        <dbReference type="EnsemblPlants" id="AET3Gv20819600.16"/>
    </source>
</evidence>